<evidence type="ECO:0000259" key="3">
    <source>
        <dbReference type="Pfam" id="PF13359"/>
    </source>
</evidence>
<proteinExistence type="predicted"/>
<sequence>SNVFSRSCIYRHPETFLGADEWIWADSAYPSLLWCVVPFKRSSTESMPDSQKIFNQHLSKIRIHSEHFFGLLKGCFQSLQEMHFQIQNQRDLNFMNMWMWCCLILHNMILEIKEDLGVTSSNVEYMEEAATWGVSLVHERDDGEDFIASPGQIFHKRLMEHLFHRLENVA</sequence>
<dbReference type="EMBL" id="KN834226">
    <property type="protein sequence ID" value="KIK11403.1"/>
    <property type="molecule type" value="Genomic_DNA"/>
</dbReference>
<protein>
    <recommendedName>
        <fullName evidence="3">DDE Tnp4 domain-containing protein</fullName>
    </recommendedName>
</protein>
<dbReference type="HOGENOM" id="CLU_018552_9_0_1"/>
<evidence type="ECO:0000313" key="4">
    <source>
        <dbReference type="EMBL" id="KIK11403.1"/>
    </source>
</evidence>
<evidence type="ECO:0000313" key="5">
    <source>
        <dbReference type="Proteomes" id="UP000054018"/>
    </source>
</evidence>
<organism evidence="4 5">
    <name type="scientific">Pisolithus microcarpus 441</name>
    <dbReference type="NCBI Taxonomy" id="765257"/>
    <lineage>
        <taxon>Eukaryota</taxon>
        <taxon>Fungi</taxon>
        <taxon>Dikarya</taxon>
        <taxon>Basidiomycota</taxon>
        <taxon>Agaricomycotina</taxon>
        <taxon>Agaricomycetes</taxon>
        <taxon>Agaricomycetidae</taxon>
        <taxon>Boletales</taxon>
        <taxon>Sclerodermatineae</taxon>
        <taxon>Pisolithaceae</taxon>
        <taxon>Pisolithus</taxon>
    </lineage>
</organism>
<reference evidence="4 5" key="1">
    <citation type="submission" date="2014-04" db="EMBL/GenBank/DDBJ databases">
        <authorList>
            <consortium name="DOE Joint Genome Institute"/>
            <person name="Kuo A."/>
            <person name="Kohler A."/>
            <person name="Costa M.D."/>
            <person name="Nagy L.G."/>
            <person name="Floudas D."/>
            <person name="Copeland A."/>
            <person name="Barry K.W."/>
            <person name="Cichocki N."/>
            <person name="Veneault-Fourrey C."/>
            <person name="LaButti K."/>
            <person name="Lindquist E.A."/>
            <person name="Lipzen A."/>
            <person name="Lundell T."/>
            <person name="Morin E."/>
            <person name="Murat C."/>
            <person name="Sun H."/>
            <person name="Tunlid A."/>
            <person name="Henrissat B."/>
            <person name="Grigoriev I.V."/>
            <person name="Hibbett D.S."/>
            <person name="Martin F."/>
            <person name="Nordberg H.P."/>
            <person name="Cantor M.N."/>
            <person name="Hua S.X."/>
        </authorList>
    </citation>
    <scope>NUCLEOTIDE SEQUENCE [LARGE SCALE GENOMIC DNA]</scope>
    <source>
        <strain evidence="4 5">441</strain>
    </source>
</reference>
<dbReference type="GO" id="GO:0046872">
    <property type="term" value="F:metal ion binding"/>
    <property type="evidence" value="ECO:0007669"/>
    <property type="project" value="UniProtKB-KW"/>
</dbReference>
<reference evidence="5" key="2">
    <citation type="submission" date="2015-01" db="EMBL/GenBank/DDBJ databases">
        <title>Evolutionary Origins and Diversification of the Mycorrhizal Mutualists.</title>
        <authorList>
            <consortium name="DOE Joint Genome Institute"/>
            <consortium name="Mycorrhizal Genomics Consortium"/>
            <person name="Kohler A."/>
            <person name="Kuo A."/>
            <person name="Nagy L.G."/>
            <person name="Floudas D."/>
            <person name="Copeland A."/>
            <person name="Barry K.W."/>
            <person name="Cichocki N."/>
            <person name="Veneault-Fourrey C."/>
            <person name="LaButti K."/>
            <person name="Lindquist E.A."/>
            <person name="Lipzen A."/>
            <person name="Lundell T."/>
            <person name="Morin E."/>
            <person name="Murat C."/>
            <person name="Riley R."/>
            <person name="Ohm R."/>
            <person name="Sun H."/>
            <person name="Tunlid A."/>
            <person name="Henrissat B."/>
            <person name="Grigoriev I.V."/>
            <person name="Hibbett D.S."/>
            <person name="Martin F."/>
        </authorList>
    </citation>
    <scope>NUCLEOTIDE SEQUENCE [LARGE SCALE GENOMIC DNA]</scope>
    <source>
        <strain evidence="5">441</strain>
    </source>
</reference>
<evidence type="ECO:0000256" key="2">
    <source>
        <dbReference type="ARBA" id="ARBA00022723"/>
    </source>
</evidence>
<dbReference type="Pfam" id="PF13359">
    <property type="entry name" value="DDE_Tnp_4"/>
    <property type="match status" value="1"/>
</dbReference>
<dbReference type="InterPro" id="IPR027806">
    <property type="entry name" value="HARBI1_dom"/>
</dbReference>
<keyword evidence="5" id="KW-1185">Reference proteome</keyword>
<feature type="domain" description="DDE Tnp4" evidence="3">
    <location>
        <begin position="2"/>
        <end position="107"/>
    </location>
</feature>
<feature type="non-terminal residue" evidence="4">
    <location>
        <position position="170"/>
    </location>
</feature>
<dbReference type="AlphaFoldDB" id="A0A0C9YU73"/>
<dbReference type="OrthoDB" id="2649667at2759"/>
<dbReference type="Proteomes" id="UP000054018">
    <property type="component" value="Unassembled WGS sequence"/>
</dbReference>
<accession>A0A0C9YU73</accession>
<gene>
    <name evidence="4" type="ORF">PISMIDRAFT_122773</name>
</gene>
<evidence type="ECO:0000256" key="1">
    <source>
        <dbReference type="ARBA" id="ARBA00001968"/>
    </source>
</evidence>
<name>A0A0C9YU73_9AGAM</name>
<keyword evidence="2" id="KW-0479">Metal-binding</keyword>
<comment type="cofactor">
    <cofactor evidence="1">
        <name>a divalent metal cation</name>
        <dbReference type="ChEBI" id="CHEBI:60240"/>
    </cofactor>
</comment>